<evidence type="ECO:0000259" key="4">
    <source>
        <dbReference type="Pfam" id="PF03717"/>
    </source>
</evidence>
<evidence type="ECO:0000313" key="6">
    <source>
        <dbReference type="Proteomes" id="UP000736583"/>
    </source>
</evidence>
<evidence type="ECO:0000259" key="3">
    <source>
        <dbReference type="Pfam" id="PF00905"/>
    </source>
</evidence>
<dbReference type="Pfam" id="PF00905">
    <property type="entry name" value="Transpeptidase"/>
    <property type="match status" value="2"/>
</dbReference>
<name>A0ABS6F2J5_9CLOT</name>
<dbReference type="Pfam" id="PF03717">
    <property type="entry name" value="PBP_dimer"/>
    <property type="match status" value="1"/>
</dbReference>
<reference evidence="5 6" key="1">
    <citation type="submission" date="2021-06" db="EMBL/GenBank/DDBJ databases">
        <authorList>
            <person name="Sun Q."/>
            <person name="Li D."/>
        </authorList>
    </citation>
    <scope>NUCLEOTIDE SEQUENCE [LARGE SCALE GENOMIC DNA]</scope>
    <source>
        <strain evidence="5 6">MSJ-4</strain>
    </source>
</reference>
<dbReference type="PANTHER" id="PTHR30627:SF2">
    <property type="entry name" value="PEPTIDOGLYCAN D,D-TRANSPEPTIDASE MRDA"/>
    <property type="match status" value="1"/>
</dbReference>
<feature type="transmembrane region" description="Helical" evidence="2">
    <location>
        <begin position="12"/>
        <end position="30"/>
    </location>
</feature>
<comment type="similarity">
    <text evidence="1">Belongs to the transpeptidase family.</text>
</comment>
<accession>A0ABS6F2J5</accession>
<dbReference type="Proteomes" id="UP000736583">
    <property type="component" value="Unassembled WGS sequence"/>
</dbReference>
<protein>
    <submittedName>
        <fullName evidence="5">Penicillin-binding protein</fullName>
    </submittedName>
</protein>
<organism evidence="5 6">
    <name type="scientific">Clostridium simiarum</name>
    <dbReference type="NCBI Taxonomy" id="2841506"/>
    <lineage>
        <taxon>Bacteria</taxon>
        <taxon>Bacillati</taxon>
        <taxon>Bacillota</taxon>
        <taxon>Clostridia</taxon>
        <taxon>Eubacteriales</taxon>
        <taxon>Clostridiaceae</taxon>
        <taxon>Clostridium</taxon>
    </lineage>
</organism>
<dbReference type="EMBL" id="JAHLQL010000005">
    <property type="protein sequence ID" value="MBU5592739.1"/>
    <property type="molecule type" value="Genomic_DNA"/>
</dbReference>
<feature type="domain" description="Penicillin-binding protein transpeptidase" evidence="3">
    <location>
        <begin position="483"/>
        <end position="610"/>
    </location>
</feature>
<feature type="domain" description="Penicillin-binding protein dimerisation" evidence="4">
    <location>
        <begin position="54"/>
        <end position="352"/>
    </location>
</feature>
<evidence type="ECO:0000256" key="1">
    <source>
        <dbReference type="ARBA" id="ARBA00007171"/>
    </source>
</evidence>
<keyword evidence="2" id="KW-0472">Membrane</keyword>
<comment type="caution">
    <text evidence="5">The sequence shown here is derived from an EMBL/GenBank/DDBJ whole genome shotgun (WGS) entry which is preliminary data.</text>
</comment>
<sequence length="944" mass="106583">MKDRKQTNRYTALVLVMMIIFTAILSRLAYLQIIKYDDNKEQANNKSVRYLSESAPRGNILAKDGSLLATSVQSYVLTFMETEESKKYFFKTMDMVFKMLDEQDEVLQDTFPLKVDPFRFEFNTSDADTLRALELRFKKDRGFDFKVQQKLYPKQKSDLTTEQKRAIDEELLKITPEETFYGLVKDKTDYQIYKLLGYSKEDEKTLLEEKSGKEITEMLKGIYSLETLRKYILVKDAINMQKFSGFKPITLSSNIKRDSSFVFLQKLNDLPGVDVVVQPIREYPYKSLASAVIGYIGTIDGGQKDKYEERGYDVSTDLIGKSGIESAFEDRLKGSKGGNTVKVNKYGRKTEELFRLDPYPGQNIQLSIDKKLQYVAERALEDKMKYLQSNGHRESIDTRNANRGAVIVQDVNTGKILSMVSAPSFDPNLMAVPGRMSNDLVKQYFAPDLKEFGENYIKSRGLKVSVDDIFPLVDKNNPKNTARDDRFDIYPKATYNYATMGAVPPGSTYKPITAAAGLEAGVIDPSTRILDQGVFNKHEEFKNYTGACEIWTKSGGSHGNIDVKQALEVSCNYYFYEVGYRLYKEFGLDGLAQYSWKFGLGKDPKSKTKSTTGIEIAEDTRGQVYNYESFKNLVASMSAHPLVDILESGRSSRGHVFKPLPITKNEEDTKDLAEAKEVVKELVKEEILKDYTSAEVSGLITNFKPKIKDAIKNFISKLPEDKRDQYKESDIDSMIAAITAFIYYDKRGEVTTGAEVFNASIGQGMNSFTPLQLNNAIATLVNGGTRYRTTLIDRITDSNGEVVEETKPEVLENLNLKQTTVDTIKEGMRKVDETGTANSVFQNFPISTGGKTGTATYKENGEQEKVGRAAYGVYVGFAPFDKPEIAVTIIIYDGGHGFFGADVVKAVYEEYFRDEILEKNPNYKFTYNYTLEEPTSTPKETPAE</sequence>
<keyword evidence="2" id="KW-0812">Transmembrane</keyword>
<proteinExistence type="inferred from homology"/>
<keyword evidence="6" id="KW-1185">Reference proteome</keyword>
<evidence type="ECO:0000313" key="5">
    <source>
        <dbReference type="EMBL" id="MBU5592739.1"/>
    </source>
</evidence>
<feature type="domain" description="Penicillin-binding protein transpeptidase" evidence="3">
    <location>
        <begin position="759"/>
        <end position="909"/>
    </location>
</feature>
<dbReference type="InterPro" id="IPR050515">
    <property type="entry name" value="Beta-lactam/transpept"/>
</dbReference>
<dbReference type="RefSeq" id="WP_216457481.1">
    <property type="nucleotide sequence ID" value="NZ_JAHLQL010000005.1"/>
</dbReference>
<keyword evidence="2" id="KW-1133">Transmembrane helix</keyword>
<dbReference type="PANTHER" id="PTHR30627">
    <property type="entry name" value="PEPTIDOGLYCAN D,D-TRANSPEPTIDASE"/>
    <property type="match status" value="1"/>
</dbReference>
<evidence type="ECO:0000256" key="2">
    <source>
        <dbReference type="SAM" id="Phobius"/>
    </source>
</evidence>
<dbReference type="InterPro" id="IPR005311">
    <property type="entry name" value="PBP_dimer"/>
</dbReference>
<dbReference type="InterPro" id="IPR001460">
    <property type="entry name" value="PCN-bd_Tpept"/>
</dbReference>
<gene>
    <name evidence="5" type="ORF">KQI89_13365</name>
</gene>